<dbReference type="InterPro" id="IPR050570">
    <property type="entry name" value="Cell_wall_metabolism_enzyme"/>
</dbReference>
<dbReference type="PANTHER" id="PTHR21666">
    <property type="entry name" value="PEPTIDASE-RELATED"/>
    <property type="match status" value="1"/>
</dbReference>
<dbReference type="GO" id="GO:0004222">
    <property type="term" value="F:metalloendopeptidase activity"/>
    <property type="evidence" value="ECO:0007669"/>
    <property type="project" value="TreeGrafter"/>
</dbReference>
<dbReference type="Proteomes" id="UP000297998">
    <property type="component" value="Unassembled WGS sequence"/>
</dbReference>
<evidence type="ECO:0000313" key="1">
    <source>
        <dbReference type="EMBL" id="TGN22998.1"/>
    </source>
</evidence>
<dbReference type="EMBL" id="SRPE01000013">
    <property type="protein sequence ID" value="TGN22998.1"/>
    <property type="molecule type" value="Genomic_DNA"/>
</dbReference>
<dbReference type="PANTHER" id="PTHR21666:SF270">
    <property type="entry name" value="MUREIN HYDROLASE ACTIVATOR ENVC"/>
    <property type="match status" value="1"/>
</dbReference>
<evidence type="ECO:0000313" key="2">
    <source>
        <dbReference type="Proteomes" id="UP000297998"/>
    </source>
</evidence>
<reference evidence="1 2" key="1">
    <citation type="submission" date="2019-03" db="EMBL/GenBank/DDBJ databases">
        <title>Empedobacter tilapiae sp. nov., isolated from an intestine of Nile tilapia Oreochromis niloticus.</title>
        <authorList>
            <person name="Kim Y.-O."/>
            <person name="Yoon J.-H."/>
        </authorList>
    </citation>
    <scope>NUCLEOTIDE SEQUENCE [LARGE SCALE GENOMIC DNA]</scope>
    <source>
        <strain evidence="1 2">MRS2</strain>
    </source>
</reference>
<dbReference type="SUPFAM" id="SSF51261">
    <property type="entry name" value="Duplicated hybrid motif"/>
    <property type="match status" value="1"/>
</dbReference>
<dbReference type="RefSeq" id="WP_135836753.1">
    <property type="nucleotide sequence ID" value="NZ_SRPE01000013.1"/>
</dbReference>
<name>A0A4Z1AYU2_9FLAO</name>
<comment type="caution">
    <text evidence="1">The sequence shown here is derived from an EMBL/GenBank/DDBJ whole genome shotgun (WGS) entry which is preliminary data.</text>
</comment>
<protein>
    <submittedName>
        <fullName evidence="1">Uncharacterized protein</fullName>
    </submittedName>
</protein>
<dbReference type="Gene3D" id="2.70.70.10">
    <property type="entry name" value="Glucose Permease (Domain IIA)"/>
    <property type="match status" value="1"/>
</dbReference>
<gene>
    <name evidence="1" type="ORF">E4J94_15805</name>
</gene>
<dbReference type="AlphaFoldDB" id="A0A4Z1AYU2"/>
<dbReference type="OrthoDB" id="1183903at2"/>
<organism evidence="1 2">
    <name type="scientific">Empedobacter tilapiae</name>
    <dbReference type="NCBI Taxonomy" id="2491114"/>
    <lineage>
        <taxon>Bacteria</taxon>
        <taxon>Pseudomonadati</taxon>
        <taxon>Bacteroidota</taxon>
        <taxon>Flavobacteriia</taxon>
        <taxon>Flavobacteriales</taxon>
        <taxon>Weeksellaceae</taxon>
        <taxon>Empedobacter</taxon>
    </lineage>
</organism>
<dbReference type="CDD" id="cd12797">
    <property type="entry name" value="M23_peptidase"/>
    <property type="match status" value="1"/>
</dbReference>
<keyword evidence="2" id="KW-1185">Reference proteome</keyword>
<dbReference type="Gene3D" id="1.10.530.10">
    <property type="match status" value="1"/>
</dbReference>
<dbReference type="InterPro" id="IPR011055">
    <property type="entry name" value="Dup_hybrid_motif"/>
</dbReference>
<dbReference type="InterPro" id="IPR023346">
    <property type="entry name" value="Lysozyme-like_dom_sf"/>
</dbReference>
<sequence>MKIIGEKKPIVGVTEMYSVVNFNGVLFTSNMNKVTYAWYIFKKYKNGAFVNVTKNNIPKTGQSVPYSFGYNVEYRLDIYKLEKELLTQKDKASFAASYFVNPTKKSSKAEIKKVVIYNKGAKNVDLAGIGNSLTVRVECINMVNKQVKVHVWNAEDKSEPNLMNSRLVDINEKGIGLTQFNVMQLLSPTESMNLMIGNIKAIGFFVTATYEEQSVNNKAPVVVVSQYQSIADIFENARSMSSYNDIDTPEESTNGKCPRCEILTLTELDEIFTSATLQEKSALLNAFNLANKNFGLNSCQQKAHFFAQVLQEIGPEITIKNGESLDYAVEKLPIHFANFSTTKKLNGSPNELAFKYGRIDQKNINLLKEKYNKPHLKFQKSEPEFIANVAYSNRKDLGNGDFYSGDGWKYRGRGIIQITGKDKYVKINSRIKSDLPSFNIIVDANNINNMKEGTIASMAYWKEYGCKNKADEGIERINLDNIVDIVNSNTPTRNDRWENLKKTVKIFKVKECNGDEIKNTNTIDSLKWHDPVENPICTLYMQSGGGGDYGKHWGLFGKTRDGSTHYGLDFYAYPGTHIFACVKCEVVEVRSSTNAERGYGKQLFLKVLDKETFLSHYKKYSLLYPKLEYDMIGDFSKNKDIVLHYAHLRKVYVKKGWIINNVDIPIGETGVSGVNKGEKQDGTAAPHLHFEIRNLNTKNRINPGFFIDFKNYNTMSDSQRKNQENTAKKGKIYEFNGQKDTYKDESDYL</sequence>
<proteinExistence type="predicted"/>
<dbReference type="SUPFAM" id="SSF53955">
    <property type="entry name" value="Lysozyme-like"/>
    <property type="match status" value="1"/>
</dbReference>
<accession>A0A4Z1AYU2</accession>